<evidence type="ECO:0000256" key="5">
    <source>
        <dbReference type="SAM" id="MobiDB-lite"/>
    </source>
</evidence>
<dbReference type="AlphaFoldDB" id="A0A4W3HRN7"/>
<dbReference type="PANTHER" id="PTHR47136:SF1">
    <property type="entry name" value="SYNEMIN"/>
    <property type="match status" value="1"/>
</dbReference>
<keyword evidence="1 3" id="KW-0403">Intermediate filament</keyword>
<feature type="coiled-coil region" evidence="4">
    <location>
        <begin position="214"/>
        <end position="287"/>
    </location>
</feature>
<dbReference type="GO" id="GO:0031443">
    <property type="term" value="P:fast-twitch skeletal muscle fiber contraction"/>
    <property type="evidence" value="ECO:0007669"/>
    <property type="project" value="TreeGrafter"/>
</dbReference>
<name>A0A4W3HRN7_CALMI</name>
<sequence>MFPIRSSILHEKSQLQELNSRLESYLNRVRQLEEENRWLVREIQQARSEGRTERNKACEEEIKQMRWKLKELAKEKTKTEMQRQSLWQEVMELQALCNTEQIARKGILQELSEQEKVHQIEERTNAALEEYIFQLQSEYQILEAEHEQAKLEMTEEIRRAPQTIVAQCCNVALVEQGVENYAALFSEMWGETFEMYKSKIEELEFIVQQGRGRSEDLEKEKILLVREIEALKKELRDQNDLQKRLEDDFLIVQEKQDMDVGEYQRAIELLNDEKQHLESIIDQNLKEQQQLMQMKMGLSLEVATYRALLEAEKNQQLETQDHLQKFRRGMDTTSHTFDVRDIPMNVRGDVMNIRKRVIPNSNPSATKTTKSLFFNADLPNVDKKLSSKVHKDMFASAVTRNAYRGSTMISPTYYDRYSTRKDHQAQHKVFPAKIERKSEVRVDKPGMQWPEYHTPVTTSQSTLEGKGNASNDANKISKSNEPTPPAPLNEMRGHDLNRKSAEPSKDENYATQSTKDMSAFRHALREEDFKTGLDDVEKLTGPRKIVCSAENGAKVEITSEYLKTDGTDKKEIMSKEESNDDQIIIIGKEGSPRDNIKIGDKIIKPTDLEKMNFEPETNVTYVEKEEILDDGTTKREITIQSTTEKVMDDSYEYSLEELLNEKEQSPEHQLKEALEHLTGTPTENVLEGLFKLGFKGRESLENISVNFEVSEEAFEYPTEADDSSMPEDSLSTEENEDKSSPLGEIIDQHEEALNVSMTAEDFRKTMLSNTEPTLQKITERSIGASSSNEYDDDDDSEDSEYLKATERDTLPKEFFTQTIIEKSIKVPQDVKTSIVELLSEGTEDPKLKLKGALEHLKEAVPKNVRDELSMLTSDDKQGSDDISVDIKNVEQSSESGVVTIVAEVNMSQSLDPEDFHLMGQYNENEANEHEMMSRLMPFDDQQQILSILRRRGLEMSEDADDESGMEIKITDTKERVTTSLDSTAPDEDDFNEEPTNLREPASKVTVHKMVVIEDMGSNLSEQSAWPQQVATKMYDEGLIQRGFDSTDSSVTFHMDMNRIMSMSGTGGEIRREELDEETDERGADNYSAKERESENRSYSEAGATADSGLRASDSEMMEHITISNSPAMGKVTGSTSFYKKIAILNLDEFQSNE</sequence>
<evidence type="ECO:0000256" key="3">
    <source>
        <dbReference type="RuleBase" id="RU000685"/>
    </source>
</evidence>
<dbReference type="GO" id="GO:0045104">
    <property type="term" value="P:intermediate filament cytoskeleton organization"/>
    <property type="evidence" value="ECO:0007669"/>
    <property type="project" value="InterPro"/>
</dbReference>
<feature type="compositionally biased region" description="Polar residues" evidence="5">
    <location>
        <begin position="766"/>
        <end position="776"/>
    </location>
</feature>
<reference evidence="7" key="5">
    <citation type="submission" date="2025-09" db="UniProtKB">
        <authorList>
            <consortium name="Ensembl"/>
        </authorList>
    </citation>
    <scope>IDENTIFICATION</scope>
</reference>
<dbReference type="GO" id="GO:0042383">
    <property type="term" value="C:sarcolemma"/>
    <property type="evidence" value="ECO:0007669"/>
    <property type="project" value="TreeGrafter"/>
</dbReference>
<evidence type="ECO:0000259" key="6">
    <source>
        <dbReference type="PROSITE" id="PS51842"/>
    </source>
</evidence>
<feature type="region of interest" description="Disordered" evidence="5">
    <location>
        <begin position="436"/>
        <end position="513"/>
    </location>
</feature>
<evidence type="ECO:0000256" key="4">
    <source>
        <dbReference type="SAM" id="Coils"/>
    </source>
</evidence>
<feature type="domain" description="IF rod" evidence="6">
    <location>
        <begin position="11"/>
        <end position="316"/>
    </location>
</feature>
<dbReference type="GO" id="GO:0017166">
    <property type="term" value="F:vinculin binding"/>
    <property type="evidence" value="ECO:0007669"/>
    <property type="project" value="TreeGrafter"/>
</dbReference>
<reference evidence="8" key="1">
    <citation type="journal article" date="2006" name="Science">
        <title>Ancient noncoding elements conserved in the human genome.</title>
        <authorList>
            <person name="Venkatesh B."/>
            <person name="Kirkness E.F."/>
            <person name="Loh Y.H."/>
            <person name="Halpern A.L."/>
            <person name="Lee A.P."/>
            <person name="Johnson J."/>
            <person name="Dandona N."/>
            <person name="Viswanathan L.D."/>
            <person name="Tay A."/>
            <person name="Venter J.C."/>
            <person name="Strausberg R.L."/>
            <person name="Brenner S."/>
        </authorList>
    </citation>
    <scope>NUCLEOTIDE SEQUENCE [LARGE SCALE GENOMIC DNA]</scope>
</reference>
<dbReference type="STRING" id="7868.ENSCMIP00000017682"/>
<protein>
    <recommendedName>
        <fullName evidence="6">IF rod domain-containing protein</fullName>
    </recommendedName>
</protein>
<feature type="region of interest" description="Disordered" evidence="5">
    <location>
        <begin position="1064"/>
        <end position="1112"/>
    </location>
</feature>
<feature type="compositionally biased region" description="Polar residues" evidence="5">
    <location>
        <begin position="455"/>
        <end position="481"/>
    </location>
</feature>
<dbReference type="OMA" id="KMLYASE"/>
<feature type="region of interest" description="Disordered" evidence="5">
    <location>
        <begin position="766"/>
        <end position="805"/>
    </location>
</feature>
<dbReference type="PROSITE" id="PS00226">
    <property type="entry name" value="IF_ROD_1"/>
    <property type="match status" value="1"/>
</dbReference>
<dbReference type="SMART" id="SM01391">
    <property type="entry name" value="Filament"/>
    <property type="match status" value="1"/>
</dbReference>
<keyword evidence="8" id="KW-1185">Reference proteome</keyword>
<organism evidence="7 8">
    <name type="scientific">Callorhinchus milii</name>
    <name type="common">Ghost shark</name>
    <dbReference type="NCBI Taxonomy" id="7868"/>
    <lineage>
        <taxon>Eukaryota</taxon>
        <taxon>Metazoa</taxon>
        <taxon>Chordata</taxon>
        <taxon>Craniata</taxon>
        <taxon>Vertebrata</taxon>
        <taxon>Chondrichthyes</taxon>
        <taxon>Holocephali</taxon>
        <taxon>Chimaeriformes</taxon>
        <taxon>Callorhinchidae</taxon>
        <taxon>Callorhinchus</taxon>
    </lineage>
</organism>
<accession>A0A4W3HRN7</accession>
<dbReference type="Gene3D" id="1.20.5.170">
    <property type="match status" value="1"/>
</dbReference>
<dbReference type="Proteomes" id="UP000314986">
    <property type="component" value="Unassembled WGS sequence"/>
</dbReference>
<feature type="compositionally biased region" description="Basic and acidic residues" evidence="5">
    <location>
        <begin position="491"/>
        <end position="508"/>
    </location>
</feature>
<evidence type="ECO:0000313" key="7">
    <source>
        <dbReference type="Ensembl" id="ENSCMIP00000017682.1"/>
    </source>
</evidence>
<dbReference type="InterPro" id="IPR018039">
    <property type="entry name" value="IF_conserved"/>
</dbReference>
<dbReference type="GO" id="GO:0005882">
    <property type="term" value="C:intermediate filament"/>
    <property type="evidence" value="ECO:0007669"/>
    <property type="project" value="UniProtKB-KW"/>
</dbReference>
<dbReference type="InParanoid" id="A0A4W3HRN7"/>
<dbReference type="GO" id="GO:0008307">
    <property type="term" value="F:structural constituent of muscle"/>
    <property type="evidence" value="ECO:0007669"/>
    <property type="project" value="InterPro"/>
</dbReference>
<dbReference type="Pfam" id="PF00038">
    <property type="entry name" value="Filament"/>
    <property type="match status" value="1"/>
</dbReference>
<dbReference type="GO" id="GO:0060053">
    <property type="term" value="C:neurofilament cytoskeleton"/>
    <property type="evidence" value="ECO:0007669"/>
    <property type="project" value="TreeGrafter"/>
</dbReference>
<keyword evidence="2 4" id="KW-0175">Coiled coil</keyword>
<feature type="region of interest" description="Disordered" evidence="5">
    <location>
        <begin position="714"/>
        <end position="742"/>
    </location>
</feature>
<dbReference type="GeneTree" id="ENSGT00940000159268"/>
<dbReference type="GO" id="GO:0019215">
    <property type="term" value="F:intermediate filament binding"/>
    <property type="evidence" value="ECO:0007669"/>
    <property type="project" value="TreeGrafter"/>
</dbReference>
<dbReference type="GO" id="GO:0043034">
    <property type="term" value="C:costamere"/>
    <property type="evidence" value="ECO:0007669"/>
    <property type="project" value="TreeGrafter"/>
</dbReference>
<feature type="coiled-coil region" evidence="4">
    <location>
        <begin position="8"/>
        <end position="82"/>
    </location>
</feature>
<dbReference type="GO" id="GO:0005200">
    <property type="term" value="F:structural constituent of cytoskeleton"/>
    <property type="evidence" value="ECO:0007669"/>
    <property type="project" value="InterPro"/>
</dbReference>
<gene>
    <name evidence="7" type="primary">LOC103188395</name>
</gene>
<dbReference type="Ensembl" id="ENSCMIT00000018022.1">
    <property type="protein sequence ID" value="ENSCMIP00000017682.1"/>
    <property type="gene ID" value="ENSCMIG00000008413.1"/>
</dbReference>
<dbReference type="PANTHER" id="PTHR47136">
    <property type="entry name" value="SYNEMIN"/>
    <property type="match status" value="1"/>
</dbReference>
<dbReference type="PROSITE" id="PS51842">
    <property type="entry name" value="IF_ROD_2"/>
    <property type="match status" value="1"/>
</dbReference>
<feature type="coiled-coil region" evidence="4">
    <location>
        <begin position="125"/>
        <end position="159"/>
    </location>
</feature>
<dbReference type="SUPFAM" id="SSF64593">
    <property type="entry name" value="Intermediate filament protein, coiled coil region"/>
    <property type="match status" value="2"/>
</dbReference>
<dbReference type="InterPro" id="IPR030634">
    <property type="entry name" value="SYNM"/>
</dbReference>
<proteinExistence type="inferred from homology"/>
<evidence type="ECO:0000313" key="8">
    <source>
        <dbReference type="Proteomes" id="UP000314986"/>
    </source>
</evidence>
<comment type="similarity">
    <text evidence="3">Belongs to the intermediate filament family.</text>
</comment>
<dbReference type="InterPro" id="IPR039008">
    <property type="entry name" value="IF_rod_dom"/>
</dbReference>
<feature type="compositionally biased region" description="Basic and acidic residues" evidence="5">
    <location>
        <begin position="1080"/>
        <end position="1097"/>
    </location>
</feature>
<feature type="compositionally biased region" description="Acidic residues" evidence="5">
    <location>
        <begin position="714"/>
        <end position="736"/>
    </location>
</feature>
<evidence type="ECO:0000256" key="1">
    <source>
        <dbReference type="ARBA" id="ARBA00022754"/>
    </source>
</evidence>
<feature type="compositionally biased region" description="Acidic residues" evidence="5">
    <location>
        <begin position="789"/>
        <end position="799"/>
    </location>
</feature>
<reference evidence="7" key="4">
    <citation type="submission" date="2025-08" db="UniProtKB">
        <authorList>
            <consortium name="Ensembl"/>
        </authorList>
    </citation>
    <scope>IDENTIFICATION</scope>
</reference>
<reference evidence="8" key="2">
    <citation type="journal article" date="2007" name="PLoS Biol.">
        <title>Survey sequencing and comparative analysis of the elephant shark (Callorhinchus milii) genome.</title>
        <authorList>
            <person name="Venkatesh B."/>
            <person name="Kirkness E.F."/>
            <person name="Loh Y.H."/>
            <person name="Halpern A.L."/>
            <person name="Lee A.P."/>
            <person name="Johnson J."/>
            <person name="Dandona N."/>
            <person name="Viswanathan L.D."/>
            <person name="Tay A."/>
            <person name="Venter J.C."/>
            <person name="Strausberg R.L."/>
            <person name="Brenner S."/>
        </authorList>
    </citation>
    <scope>NUCLEOTIDE SEQUENCE [LARGE SCALE GENOMIC DNA]</scope>
</reference>
<reference evidence="8" key="3">
    <citation type="journal article" date="2014" name="Nature">
        <title>Elephant shark genome provides unique insights into gnathostome evolution.</title>
        <authorList>
            <consortium name="International Elephant Shark Genome Sequencing Consortium"/>
            <person name="Venkatesh B."/>
            <person name="Lee A.P."/>
            <person name="Ravi V."/>
            <person name="Maurya A.K."/>
            <person name="Lian M.M."/>
            <person name="Swann J.B."/>
            <person name="Ohta Y."/>
            <person name="Flajnik M.F."/>
            <person name="Sutoh Y."/>
            <person name="Kasahara M."/>
            <person name="Hoon S."/>
            <person name="Gangu V."/>
            <person name="Roy S.W."/>
            <person name="Irimia M."/>
            <person name="Korzh V."/>
            <person name="Kondrychyn I."/>
            <person name="Lim Z.W."/>
            <person name="Tay B.H."/>
            <person name="Tohari S."/>
            <person name="Kong K.W."/>
            <person name="Ho S."/>
            <person name="Lorente-Galdos B."/>
            <person name="Quilez J."/>
            <person name="Marques-Bonet T."/>
            <person name="Raney B.J."/>
            <person name="Ingham P.W."/>
            <person name="Tay A."/>
            <person name="Hillier L.W."/>
            <person name="Minx P."/>
            <person name="Boehm T."/>
            <person name="Wilson R.K."/>
            <person name="Brenner S."/>
            <person name="Warren W.C."/>
        </authorList>
    </citation>
    <scope>NUCLEOTIDE SEQUENCE [LARGE SCALE GENOMIC DNA]</scope>
</reference>
<evidence type="ECO:0000256" key="2">
    <source>
        <dbReference type="ARBA" id="ARBA00023054"/>
    </source>
</evidence>